<dbReference type="SUPFAM" id="SSF48371">
    <property type="entry name" value="ARM repeat"/>
    <property type="match status" value="1"/>
</dbReference>
<dbReference type="Gene3D" id="1.25.10.10">
    <property type="entry name" value="Leucine-rich Repeat Variant"/>
    <property type="match status" value="1"/>
</dbReference>
<dbReference type="OrthoDB" id="421002at2759"/>
<sequence>MHDTVTISVYQNKGKELPIPEEADIQGIEIKLPSALSGANDSVLIARWSGYWNYRHQDLSLHPIVRHEVTEALGAFGLEGARRALLQHEVAYVLGQLQNKAATAALSKVLKNVSEHPMVRHEAAEALGSIANSQSVELPEEFAKDVEPIVSQSCEVALRMLEFERFGKSFEYLFMQTPQVQ</sequence>
<dbReference type="PANTHER" id="PTHR12697:SF5">
    <property type="entry name" value="DEOXYHYPUSINE HYDROXYLASE"/>
    <property type="match status" value="1"/>
</dbReference>
<dbReference type="SMART" id="SM00567">
    <property type="entry name" value="EZ_HEAT"/>
    <property type="match status" value="2"/>
</dbReference>
<dbReference type="InterPro" id="IPR016024">
    <property type="entry name" value="ARM-type_fold"/>
</dbReference>
<dbReference type="InterPro" id="IPR011989">
    <property type="entry name" value="ARM-like"/>
</dbReference>
<dbReference type="EMBL" id="JADFTS010000003">
    <property type="protein sequence ID" value="KAF9614433.1"/>
    <property type="molecule type" value="Genomic_DNA"/>
</dbReference>
<dbReference type="AlphaFoldDB" id="A0A835ID78"/>
<proteinExistence type="predicted"/>
<evidence type="ECO:0008006" key="3">
    <source>
        <dbReference type="Google" id="ProtNLM"/>
    </source>
</evidence>
<dbReference type="InterPro" id="IPR004155">
    <property type="entry name" value="PBS_lyase_HEAT"/>
</dbReference>
<evidence type="ECO:0000313" key="1">
    <source>
        <dbReference type="EMBL" id="KAF9614433.1"/>
    </source>
</evidence>
<accession>A0A835ID78</accession>
<dbReference type="Proteomes" id="UP000631114">
    <property type="component" value="Unassembled WGS sequence"/>
</dbReference>
<organism evidence="1 2">
    <name type="scientific">Coptis chinensis</name>
    <dbReference type="NCBI Taxonomy" id="261450"/>
    <lineage>
        <taxon>Eukaryota</taxon>
        <taxon>Viridiplantae</taxon>
        <taxon>Streptophyta</taxon>
        <taxon>Embryophyta</taxon>
        <taxon>Tracheophyta</taxon>
        <taxon>Spermatophyta</taxon>
        <taxon>Magnoliopsida</taxon>
        <taxon>Ranunculales</taxon>
        <taxon>Ranunculaceae</taxon>
        <taxon>Coptidoideae</taxon>
        <taxon>Coptis</taxon>
    </lineage>
</organism>
<comment type="caution">
    <text evidence="1">The sequence shown here is derived from an EMBL/GenBank/DDBJ whole genome shotgun (WGS) entry which is preliminary data.</text>
</comment>
<name>A0A835ID78_9MAGN</name>
<protein>
    <recommendedName>
        <fullName evidence="3">Deoxyhypusine hydroxylase</fullName>
    </recommendedName>
</protein>
<gene>
    <name evidence="1" type="ORF">IFM89_018578</name>
</gene>
<dbReference type="GO" id="GO:0016491">
    <property type="term" value="F:oxidoreductase activity"/>
    <property type="evidence" value="ECO:0007669"/>
    <property type="project" value="TreeGrafter"/>
</dbReference>
<dbReference type="PANTHER" id="PTHR12697">
    <property type="entry name" value="PBS LYASE HEAT-LIKE PROTEIN"/>
    <property type="match status" value="1"/>
</dbReference>
<evidence type="ECO:0000313" key="2">
    <source>
        <dbReference type="Proteomes" id="UP000631114"/>
    </source>
</evidence>
<dbReference type="Pfam" id="PF13646">
    <property type="entry name" value="HEAT_2"/>
    <property type="match status" value="1"/>
</dbReference>
<reference evidence="1 2" key="1">
    <citation type="submission" date="2020-10" db="EMBL/GenBank/DDBJ databases">
        <title>The Coptis chinensis genome and diversification of protoberbering-type alkaloids.</title>
        <authorList>
            <person name="Wang B."/>
            <person name="Shu S."/>
            <person name="Song C."/>
            <person name="Liu Y."/>
        </authorList>
    </citation>
    <scope>NUCLEOTIDE SEQUENCE [LARGE SCALE GENOMIC DNA]</scope>
    <source>
        <strain evidence="1">HL-2020</strain>
        <tissue evidence="1">Leaf</tissue>
    </source>
</reference>
<keyword evidence="2" id="KW-1185">Reference proteome</keyword>